<evidence type="ECO:0000256" key="4">
    <source>
        <dbReference type="SAM" id="SignalP"/>
    </source>
</evidence>
<comment type="subcellular location">
    <subcellularLocation>
        <location evidence="1">Secreted</location>
    </subcellularLocation>
</comment>
<feature type="chain" id="PRO_5007526682" evidence="4">
    <location>
        <begin position="39"/>
        <end position="114"/>
    </location>
</feature>
<protein>
    <submittedName>
        <fullName evidence="6">Defensin</fullName>
    </submittedName>
</protein>
<proteinExistence type="predicted"/>
<evidence type="ECO:0000313" key="6">
    <source>
        <dbReference type="EMBL" id="JAP99437.1"/>
    </source>
</evidence>
<dbReference type="EMBL" id="GDHC01019191">
    <property type="protein sequence ID" value="JAP99437.1"/>
    <property type="molecule type" value="Transcribed_RNA"/>
</dbReference>
<dbReference type="Pfam" id="PF01097">
    <property type="entry name" value="Defensin_2"/>
    <property type="match status" value="1"/>
</dbReference>
<dbReference type="PROSITE" id="PS51378">
    <property type="entry name" value="INVERT_DEFENSINS"/>
    <property type="match status" value="1"/>
</dbReference>
<gene>
    <name evidence="6" type="primary">DEFI_0</name>
    <name evidence="6" type="ORF">g.48279</name>
</gene>
<evidence type="ECO:0000256" key="2">
    <source>
        <dbReference type="ARBA" id="ARBA00022525"/>
    </source>
</evidence>
<dbReference type="InterPro" id="IPR036574">
    <property type="entry name" value="Scorpion_toxin-like_sf"/>
</dbReference>
<dbReference type="AlphaFoldDB" id="A0A146KSY0"/>
<reference evidence="6" key="1">
    <citation type="journal article" date="2016" name="Gigascience">
        <title>De novo construction of an expanded transcriptome assembly for the western tarnished plant bug, Lygus hesperus.</title>
        <authorList>
            <person name="Tassone E.E."/>
            <person name="Geib S.M."/>
            <person name="Hall B."/>
            <person name="Fabrick J.A."/>
            <person name="Brent C.S."/>
            <person name="Hull J.J."/>
        </authorList>
    </citation>
    <scope>NUCLEOTIDE SEQUENCE</scope>
</reference>
<dbReference type="CDD" id="cd21806">
    <property type="entry name" value="DEFL_defensin-like"/>
    <property type="match status" value="1"/>
</dbReference>
<feature type="non-terminal residue" evidence="6">
    <location>
        <position position="1"/>
    </location>
</feature>
<dbReference type="GO" id="GO:0042742">
    <property type="term" value="P:defense response to bacterium"/>
    <property type="evidence" value="ECO:0007669"/>
    <property type="project" value="TreeGrafter"/>
</dbReference>
<organism evidence="6">
    <name type="scientific">Lygus hesperus</name>
    <name type="common">Western plant bug</name>
    <dbReference type="NCBI Taxonomy" id="30085"/>
    <lineage>
        <taxon>Eukaryota</taxon>
        <taxon>Metazoa</taxon>
        <taxon>Ecdysozoa</taxon>
        <taxon>Arthropoda</taxon>
        <taxon>Hexapoda</taxon>
        <taxon>Insecta</taxon>
        <taxon>Pterygota</taxon>
        <taxon>Neoptera</taxon>
        <taxon>Paraneoptera</taxon>
        <taxon>Hemiptera</taxon>
        <taxon>Heteroptera</taxon>
        <taxon>Panheteroptera</taxon>
        <taxon>Cimicomorpha</taxon>
        <taxon>Miridae</taxon>
        <taxon>Mirini</taxon>
        <taxon>Lygus</taxon>
    </lineage>
</organism>
<dbReference type="SUPFAM" id="SSF57095">
    <property type="entry name" value="Scorpion toxin-like"/>
    <property type="match status" value="1"/>
</dbReference>
<dbReference type="InterPro" id="IPR001542">
    <property type="entry name" value="Defensin_invertebrate/fungal"/>
</dbReference>
<accession>A0A146KSY0</accession>
<feature type="domain" description="Invertebrate defensins family profile" evidence="5">
    <location>
        <begin position="71"/>
        <end position="114"/>
    </location>
</feature>
<dbReference type="PANTHER" id="PTHR13645">
    <property type="entry name" value="DEFENSIN"/>
    <property type="match status" value="1"/>
</dbReference>
<keyword evidence="2" id="KW-0964">Secreted</keyword>
<sequence>FVFILNTSSLLRPSSTMKFFNILSIFVLLVAITVSSLASPVPEEQDEPVRLEELEIYGGSVGDHSLVRMKRASCDLFSFDSPIGSPKHAVCAAHCIALGNRGGECRGTVCHCRK</sequence>
<keyword evidence="3" id="KW-1015">Disulfide bond</keyword>
<evidence type="ECO:0000256" key="1">
    <source>
        <dbReference type="ARBA" id="ARBA00004613"/>
    </source>
</evidence>
<evidence type="ECO:0000256" key="3">
    <source>
        <dbReference type="ARBA" id="ARBA00023157"/>
    </source>
</evidence>
<dbReference type="GO" id="GO:0006959">
    <property type="term" value="P:humoral immune response"/>
    <property type="evidence" value="ECO:0007669"/>
    <property type="project" value="TreeGrafter"/>
</dbReference>
<feature type="signal peptide" evidence="4">
    <location>
        <begin position="1"/>
        <end position="38"/>
    </location>
</feature>
<evidence type="ECO:0000259" key="5">
    <source>
        <dbReference type="PROSITE" id="PS51378"/>
    </source>
</evidence>
<dbReference type="GO" id="GO:0005615">
    <property type="term" value="C:extracellular space"/>
    <property type="evidence" value="ECO:0007669"/>
    <property type="project" value="TreeGrafter"/>
</dbReference>
<dbReference type="Gene3D" id="3.30.30.10">
    <property type="entry name" value="Knottin, scorpion toxin-like"/>
    <property type="match status" value="1"/>
</dbReference>
<keyword evidence="4" id="KW-0732">Signal</keyword>
<dbReference type="PANTHER" id="PTHR13645:SF0">
    <property type="entry name" value="DEFENSIN"/>
    <property type="match status" value="1"/>
</dbReference>
<name>A0A146KSY0_LYGHE</name>